<feature type="compositionally biased region" description="Polar residues" evidence="1">
    <location>
        <begin position="123"/>
        <end position="133"/>
    </location>
</feature>
<name>A0AAE0GKR1_9CHLO</name>
<evidence type="ECO:0000313" key="2">
    <source>
        <dbReference type="EMBL" id="KAK3279186.1"/>
    </source>
</evidence>
<evidence type="ECO:0000313" key="3">
    <source>
        <dbReference type="Proteomes" id="UP001190700"/>
    </source>
</evidence>
<reference evidence="2 3" key="1">
    <citation type="journal article" date="2015" name="Genome Biol. Evol.">
        <title>Comparative Genomics of a Bacterivorous Green Alga Reveals Evolutionary Causalities and Consequences of Phago-Mixotrophic Mode of Nutrition.</title>
        <authorList>
            <person name="Burns J.A."/>
            <person name="Paasch A."/>
            <person name="Narechania A."/>
            <person name="Kim E."/>
        </authorList>
    </citation>
    <scope>NUCLEOTIDE SEQUENCE [LARGE SCALE GENOMIC DNA]</scope>
    <source>
        <strain evidence="2 3">PLY_AMNH</strain>
    </source>
</reference>
<sequence>MNYGLAEADSLNAATARKILTARCMAIPRYMWALGYPVKERLRVALGITVGHDVEDHKAVPYLHKAALTNTEAPAQEAPALVEGDALAPEEAPMVVIHQVPRTRETKEEAAARRQAKREAVLANTTSRKLARR</sequence>
<dbReference type="AlphaFoldDB" id="A0AAE0GKR1"/>
<feature type="region of interest" description="Disordered" evidence="1">
    <location>
        <begin position="101"/>
        <end position="133"/>
    </location>
</feature>
<comment type="caution">
    <text evidence="2">The sequence shown here is derived from an EMBL/GenBank/DDBJ whole genome shotgun (WGS) entry which is preliminary data.</text>
</comment>
<protein>
    <submittedName>
        <fullName evidence="2">Uncharacterized protein</fullName>
    </submittedName>
</protein>
<evidence type="ECO:0000256" key="1">
    <source>
        <dbReference type="SAM" id="MobiDB-lite"/>
    </source>
</evidence>
<organism evidence="2 3">
    <name type="scientific">Cymbomonas tetramitiformis</name>
    <dbReference type="NCBI Taxonomy" id="36881"/>
    <lineage>
        <taxon>Eukaryota</taxon>
        <taxon>Viridiplantae</taxon>
        <taxon>Chlorophyta</taxon>
        <taxon>Pyramimonadophyceae</taxon>
        <taxon>Pyramimonadales</taxon>
        <taxon>Pyramimonadaceae</taxon>
        <taxon>Cymbomonas</taxon>
    </lineage>
</organism>
<keyword evidence="3" id="KW-1185">Reference proteome</keyword>
<dbReference type="Proteomes" id="UP001190700">
    <property type="component" value="Unassembled WGS sequence"/>
</dbReference>
<accession>A0AAE0GKR1</accession>
<feature type="compositionally biased region" description="Basic and acidic residues" evidence="1">
    <location>
        <begin position="102"/>
        <end position="120"/>
    </location>
</feature>
<dbReference type="EMBL" id="LGRX02005093">
    <property type="protein sequence ID" value="KAK3279186.1"/>
    <property type="molecule type" value="Genomic_DNA"/>
</dbReference>
<proteinExistence type="predicted"/>
<gene>
    <name evidence="2" type="ORF">CYMTET_12918</name>
</gene>